<keyword evidence="3" id="KW-0804">Transcription</keyword>
<dbReference type="SUPFAM" id="SSF46785">
    <property type="entry name" value="Winged helix' DNA-binding domain"/>
    <property type="match status" value="1"/>
</dbReference>
<dbReference type="GO" id="GO:0003700">
    <property type="term" value="F:DNA-binding transcription factor activity"/>
    <property type="evidence" value="ECO:0007669"/>
    <property type="project" value="InterPro"/>
</dbReference>
<proteinExistence type="predicted"/>
<dbReference type="EMBL" id="BMVU01000003">
    <property type="protein sequence ID" value="GGX59846.1"/>
    <property type="molecule type" value="Genomic_DNA"/>
</dbReference>
<comment type="caution">
    <text evidence="6">The sequence shown here is derived from an EMBL/GenBank/DDBJ whole genome shotgun (WGS) entry which is preliminary data.</text>
</comment>
<keyword evidence="2" id="KW-0238">DNA-binding</keyword>
<evidence type="ECO:0000256" key="3">
    <source>
        <dbReference type="ARBA" id="ARBA00023163"/>
    </source>
</evidence>
<accession>A0A918KG67</accession>
<evidence type="ECO:0000259" key="5">
    <source>
        <dbReference type="PROSITE" id="PS50995"/>
    </source>
</evidence>
<dbReference type="InterPro" id="IPR023187">
    <property type="entry name" value="Tscrpt_reg_MarR-type_CS"/>
</dbReference>
<keyword evidence="1" id="KW-0805">Transcription regulation</keyword>
<feature type="compositionally biased region" description="Basic and acidic residues" evidence="4">
    <location>
        <begin position="100"/>
        <end position="119"/>
    </location>
</feature>
<feature type="region of interest" description="Disordered" evidence="4">
    <location>
        <begin position="100"/>
        <end position="128"/>
    </location>
</feature>
<dbReference type="PANTHER" id="PTHR33164:SF57">
    <property type="entry name" value="MARR-FAMILY TRANSCRIPTIONAL REGULATOR"/>
    <property type="match status" value="1"/>
</dbReference>
<dbReference type="GO" id="GO:0003677">
    <property type="term" value="F:DNA binding"/>
    <property type="evidence" value="ECO:0007669"/>
    <property type="project" value="UniProtKB-KW"/>
</dbReference>
<dbReference type="PROSITE" id="PS50995">
    <property type="entry name" value="HTH_MARR_2"/>
    <property type="match status" value="1"/>
</dbReference>
<reference evidence="6" key="1">
    <citation type="journal article" date="2014" name="Int. J. Syst. Evol. Microbiol.">
        <title>Complete genome sequence of Corynebacterium casei LMG S-19264T (=DSM 44701T), isolated from a smear-ripened cheese.</title>
        <authorList>
            <consortium name="US DOE Joint Genome Institute (JGI-PGF)"/>
            <person name="Walter F."/>
            <person name="Albersmeier A."/>
            <person name="Kalinowski J."/>
            <person name="Ruckert C."/>
        </authorList>
    </citation>
    <scope>NUCLEOTIDE SEQUENCE</scope>
    <source>
        <strain evidence="6">JCM 4790</strain>
    </source>
</reference>
<name>A0A918KG67_9ACTN</name>
<organism evidence="6 7">
    <name type="scientific">Streptomyces minutiscleroticus</name>
    <dbReference type="NCBI Taxonomy" id="68238"/>
    <lineage>
        <taxon>Bacteria</taxon>
        <taxon>Bacillati</taxon>
        <taxon>Actinomycetota</taxon>
        <taxon>Actinomycetes</taxon>
        <taxon>Kitasatosporales</taxon>
        <taxon>Streptomycetaceae</taxon>
        <taxon>Streptomyces</taxon>
    </lineage>
</organism>
<protein>
    <recommendedName>
        <fullName evidence="5">HTH marR-type domain-containing protein</fullName>
    </recommendedName>
</protein>
<sequence>MLAALAHCGETRLRELAHHLDLDMSVVSRQVAQLELQGAVVRRANPEDRRSSLVSITPSGRAWVDALVRAHTDSVAAATADWTPQELTTLTTLLERLRDGLSRRMHGTEPRDDAPDRSGTHASPAPLP</sequence>
<dbReference type="InterPro" id="IPR036390">
    <property type="entry name" value="WH_DNA-bd_sf"/>
</dbReference>
<dbReference type="AlphaFoldDB" id="A0A918KG67"/>
<evidence type="ECO:0000313" key="6">
    <source>
        <dbReference type="EMBL" id="GGX59846.1"/>
    </source>
</evidence>
<evidence type="ECO:0000313" key="7">
    <source>
        <dbReference type="Proteomes" id="UP000619244"/>
    </source>
</evidence>
<dbReference type="InterPro" id="IPR036388">
    <property type="entry name" value="WH-like_DNA-bd_sf"/>
</dbReference>
<evidence type="ECO:0000256" key="4">
    <source>
        <dbReference type="SAM" id="MobiDB-lite"/>
    </source>
</evidence>
<dbReference type="InterPro" id="IPR000835">
    <property type="entry name" value="HTH_MarR-typ"/>
</dbReference>
<dbReference type="PROSITE" id="PS01117">
    <property type="entry name" value="HTH_MARR_1"/>
    <property type="match status" value="1"/>
</dbReference>
<dbReference type="Gene3D" id="1.10.10.10">
    <property type="entry name" value="Winged helix-like DNA-binding domain superfamily/Winged helix DNA-binding domain"/>
    <property type="match status" value="1"/>
</dbReference>
<dbReference type="PRINTS" id="PR00598">
    <property type="entry name" value="HTHMARR"/>
</dbReference>
<dbReference type="Pfam" id="PF01047">
    <property type="entry name" value="MarR"/>
    <property type="match status" value="1"/>
</dbReference>
<reference evidence="6" key="2">
    <citation type="submission" date="2020-09" db="EMBL/GenBank/DDBJ databases">
        <authorList>
            <person name="Sun Q."/>
            <person name="Ohkuma M."/>
        </authorList>
    </citation>
    <scope>NUCLEOTIDE SEQUENCE</scope>
    <source>
        <strain evidence="6">JCM 4790</strain>
    </source>
</reference>
<dbReference type="Proteomes" id="UP000619244">
    <property type="component" value="Unassembled WGS sequence"/>
</dbReference>
<evidence type="ECO:0000256" key="2">
    <source>
        <dbReference type="ARBA" id="ARBA00023125"/>
    </source>
</evidence>
<keyword evidence="7" id="KW-1185">Reference proteome</keyword>
<gene>
    <name evidence="6" type="ORF">GCM10010358_12940</name>
</gene>
<dbReference type="GO" id="GO:0006950">
    <property type="term" value="P:response to stress"/>
    <property type="evidence" value="ECO:0007669"/>
    <property type="project" value="TreeGrafter"/>
</dbReference>
<dbReference type="InterPro" id="IPR039422">
    <property type="entry name" value="MarR/SlyA-like"/>
</dbReference>
<evidence type="ECO:0000256" key="1">
    <source>
        <dbReference type="ARBA" id="ARBA00023015"/>
    </source>
</evidence>
<feature type="domain" description="HTH marR-type" evidence="5">
    <location>
        <begin position="1"/>
        <end position="99"/>
    </location>
</feature>
<dbReference type="PANTHER" id="PTHR33164">
    <property type="entry name" value="TRANSCRIPTIONAL REGULATOR, MARR FAMILY"/>
    <property type="match status" value="1"/>
</dbReference>
<dbReference type="SMART" id="SM00347">
    <property type="entry name" value="HTH_MARR"/>
    <property type="match status" value="1"/>
</dbReference>